<feature type="region of interest" description="Disordered" evidence="1">
    <location>
        <begin position="1"/>
        <end position="23"/>
    </location>
</feature>
<accession>A0A245ZUG6</accession>
<sequence length="122" mass="13515">MDKPVNMKLNTDEDRVDAPATPPVSMPTVFEAIVKQQAIAATYNRGSVTLAPHVVYTKHGEFYVDALTLERDGKPPREPKIGAFKIAGLGGMRVTPRRFTRSELFNPKDERYEGVTLLAIEG</sequence>
<dbReference type="Proteomes" id="UP000197290">
    <property type="component" value="Unassembled WGS sequence"/>
</dbReference>
<evidence type="ECO:0000256" key="1">
    <source>
        <dbReference type="SAM" id="MobiDB-lite"/>
    </source>
</evidence>
<evidence type="ECO:0008006" key="4">
    <source>
        <dbReference type="Google" id="ProtNLM"/>
    </source>
</evidence>
<evidence type="ECO:0000313" key="3">
    <source>
        <dbReference type="Proteomes" id="UP000197290"/>
    </source>
</evidence>
<dbReference type="EMBL" id="NBBI01000001">
    <property type="protein sequence ID" value="OWK33360.1"/>
    <property type="molecule type" value="Genomic_DNA"/>
</dbReference>
<name>A0A245ZUG6_9SPHN</name>
<keyword evidence="3" id="KW-1185">Reference proteome</keyword>
<comment type="caution">
    <text evidence="2">The sequence shown here is derived from an EMBL/GenBank/DDBJ whole genome shotgun (WGS) entry which is preliminary data.</text>
</comment>
<gene>
    <name evidence="2" type="ORF">SPDO_02360</name>
</gene>
<dbReference type="AlphaFoldDB" id="A0A245ZUG6"/>
<feature type="compositionally biased region" description="Basic and acidic residues" evidence="1">
    <location>
        <begin position="1"/>
        <end position="17"/>
    </location>
</feature>
<protein>
    <recommendedName>
        <fullName evidence="4">WYL domain-containing protein</fullName>
    </recommendedName>
</protein>
<evidence type="ECO:0000313" key="2">
    <source>
        <dbReference type="EMBL" id="OWK33360.1"/>
    </source>
</evidence>
<proteinExistence type="predicted"/>
<reference evidence="2 3" key="1">
    <citation type="submission" date="2017-03" db="EMBL/GenBank/DDBJ databases">
        <title>Genome sequence of Sphingomonas dokdonensis DSM 21029.</title>
        <authorList>
            <person name="Poehlein A."/>
            <person name="Wuebbeler J.H."/>
            <person name="Steinbuechel A."/>
            <person name="Daniel R."/>
        </authorList>
    </citation>
    <scope>NUCLEOTIDE SEQUENCE [LARGE SCALE GENOMIC DNA]</scope>
    <source>
        <strain evidence="2 3">DSM 21029</strain>
    </source>
</reference>
<organism evidence="2 3">
    <name type="scientific">Sphingomonas dokdonensis</name>
    <dbReference type="NCBI Taxonomy" id="344880"/>
    <lineage>
        <taxon>Bacteria</taxon>
        <taxon>Pseudomonadati</taxon>
        <taxon>Pseudomonadota</taxon>
        <taxon>Alphaproteobacteria</taxon>
        <taxon>Sphingomonadales</taxon>
        <taxon>Sphingomonadaceae</taxon>
        <taxon>Sphingomonas</taxon>
    </lineage>
</organism>